<dbReference type="GO" id="GO:0005634">
    <property type="term" value="C:nucleus"/>
    <property type="evidence" value="ECO:0007669"/>
    <property type="project" value="UniProtKB-SubCell"/>
</dbReference>
<dbReference type="UniPathway" id="UPA00989"/>
<dbReference type="SUPFAM" id="SSF50998">
    <property type="entry name" value="Quinoprotein alcohol dehydrogenase-like"/>
    <property type="match status" value="1"/>
</dbReference>
<keyword evidence="10" id="KW-0489">Methyltransferase</keyword>
<dbReference type="PROSITE" id="PS50294">
    <property type="entry name" value="WD_REPEATS_REGION"/>
    <property type="match status" value="1"/>
</dbReference>
<accession>A0A5E4NAM3</accession>
<reference evidence="10 11" key="1">
    <citation type="submission" date="2019-08" db="EMBL/GenBank/DDBJ databases">
        <authorList>
            <person name="Alioto T."/>
            <person name="Alioto T."/>
            <person name="Gomez Garrido J."/>
        </authorList>
    </citation>
    <scope>NUCLEOTIDE SEQUENCE [LARGE SCALE GENOMIC DNA]</scope>
</reference>
<keyword evidence="10" id="KW-0808">Transferase</keyword>
<comment type="pathway">
    <text evidence="8">tRNA modification; N(7)-methylguanine-tRNA biosynthesis.</text>
</comment>
<dbReference type="PROSITE" id="PS50082">
    <property type="entry name" value="WD_REPEATS_2"/>
    <property type="match status" value="2"/>
</dbReference>
<protein>
    <submittedName>
        <fullName evidence="10">tRNA (Guanine-N(7)-)-methyltransferase non-catalytic subunit, Trm82,WD40-repeat-containing</fullName>
    </submittedName>
</protein>
<dbReference type="InterPro" id="IPR001680">
    <property type="entry name" value="WD40_rpt"/>
</dbReference>
<feature type="repeat" description="WD" evidence="9">
    <location>
        <begin position="171"/>
        <end position="210"/>
    </location>
</feature>
<evidence type="ECO:0000256" key="9">
    <source>
        <dbReference type="PROSITE-ProRule" id="PRU00221"/>
    </source>
</evidence>
<evidence type="ECO:0000313" key="11">
    <source>
        <dbReference type="Proteomes" id="UP000325440"/>
    </source>
</evidence>
<dbReference type="EMBL" id="CABPRJ010001901">
    <property type="protein sequence ID" value="VVC40162.1"/>
    <property type="molecule type" value="Genomic_DNA"/>
</dbReference>
<comment type="subunit">
    <text evidence="7">Forms a heterodimer with the catalytic subunit Mettl1. Interacts with mei-P26 and weakly interacts with bgcn; required for the function or formation of the mei-P26-bgcn-bam-sxl complex. Interacts with nanos; may be involved in mei-P26-dependent derepression of the BMP signaling pathway. Interacts with Myc; the interaction may be mediated by mei-P26 and may be involved in the regulation of ribosome biogenesis.</text>
</comment>
<dbReference type="Gene3D" id="2.130.10.10">
    <property type="entry name" value="YVTN repeat-like/Quinoprotein amine dehydrogenase"/>
    <property type="match status" value="1"/>
</dbReference>
<evidence type="ECO:0000256" key="5">
    <source>
        <dbReference type="ARBA" id="ARBA00023242"/>
    </source>
</evidence>
<proteinExistence type="inferred from homology"/>
<dbReference type="InterPro" id="IPR019775">
    <property type="entry name" value="WD40_repeat_CS"/>
</dbReference>
<evidence type="ECO:0000256" key="4">
    <source>
        <dbReference type="ARBA" id="ARBA00022737"/>
    </source>
</evidence>
<dbReference type="PANTHER" id="PTHR16288:SF0">
    <property type="entry name" value="TRNA (GUANINE-N(7)-)-METHYLTRANSFERASE NON-CATALYTIC SUBUNIT WDR4"/>
    <property type="match status" value="1"/>
</dbReference>
<organism evidence="10 11">
    <name type="scientific">Cinara cedri</name>
    <dbReference type="NCBI Taxonomy" id="506608"/>
    <lineage>
        <taxon>Eukaryota</taxon>
        <taxon>Metazoa</taxon>
        <taxon>Ecdysozoa</taxon>
        <taxon>Arthropoda</taxon>
        <taxon>Hexapoda</taxon>
        <taxon>Insecta</taxon>
        <taxon>Pterygota</taxon>
        <taxon>Neoptera</taxon>
        <taxon>Paraneoptera</taxon>
        <taxon>Hemiptera</taxon>
        <taxon>Sternorrhyncha</taxon>
        <taxon>Aphidomorpha</taxon>
        <taxon>Aphidoidea</taxon>
        <taxon>Aphididae</taxon>
        <taxon>Lachninae</taxon>
        <taxon>Cinara</taxon>
    </lineage>
</organism>
<feature type="repeat" description="WD" evidence="9">
    <location>
        <begin position="128"/>
        <end position="158"/>
    </location>
</feature>
<dbReference type="GO" id="GO:0005829">
    <property type="term" value="C:cytosol"/>
    <property type="evidence" value="ECO:0007669"/>
    <property type="project" value="TreeGrafter"/>
</dbReference>
<evidence type="ECO:0000256" key="6">
    <source>
        <dbReference type="ARBA" id="ARBA00093337"/>
    </source>
</evidence>
<dbReference type="GO" id="GO:0106004">
    <property type="term" value="P:tRNA (guanine-N7)-methylation"/>
    <property type="evidence" value="ECO:0007669"/>
    <property type="project" value="UniProtKB-UniRule"/>
</dbReference>
<dbReference type="Proteomes" id="UP000325440">
    <property type="component" value="Unassembled WGS sequence"/>
</dbReference>
<evidence type="ECO:0000313" key="10">
    <source>
        <dbReference type="EMBL" id="VVC40162.1"/>
    </source>
</evidence>
<dbReference type="InterPro" id="IPR015943">
    <property type="entry name" value="WD40/YVTN_repeat-like_dom_sf"/>
</dbReference>
<keyword evidence="2 8" id="KW-0853">WD repeat</keyword>
<evidence type="ECO:0000256" key="7">
    <source>
        <dbReference type="ARBA" id="ARBA00093542"/>
    </source>
</evidence>
<gene>
    <name evidence="10" type="ORF">CINCED_3A024574</name>
</gene>
<dbReference type="GO" id="GO:0043527">
    <property type="term" value="C:tRNA methyltransferase complex"/>
    <property type="evidence" value="ECO:0007669"/>
    <property type="project" value="TreeGrafter"/>
</dbReference>
<dbReference type="AlphaFoldDB" id="A0A5E4NAM3"/>
<dbReference type="GO" id="GO:0008168">
    <property type="term" value="F:methyltransferase activity"/>
    <property type="evidence" value="ECO:0007669"/>
    <property type="project" value="UniProtKB-KW"/>
</dbReference>
<dbReference type="Pfam" id="PF00400">
    <property type="entry name" value="WD40"/>
    <property type="match status" value="2"/>
</dbReference>
<keyword evidence="3 8" id="KW-0819">tRNA processing</keyword>
<dbReference type="SMART" id="SM00320">
    <property type="entry name" value="WD40"/>
    <property type="match status" value="2"/>
</dbReference>
<sequence length="342" mass="39001">MSYCVAVNSSSLAISNIDADCCFVYSFDSGTITELVELFGEIYYNFKTTPRILQKACAAFSSDGNLFAFNTNKGKLLSIWNANNWTMVDNKLLPKDATNIVFTPKTNVAIAGDKKGDVYSFENDPVRILGHSSMILGICFSRDEKYIVTSDSDEKIRVSHYPNGKIILHYMMGHEAYVSNICLLNNFLVSGSGDCTLRLWDLDSGDLVDKLILDRPIRNVVEVSVQHCTAAVQFHDSNELYFVKLEKNNDNYNFVKTQQEIFQSKVINIGACDKKLWIFTKNTIHNYTVAKDNNIFKEENNLVQETLKEYTESYTALETTDLMVHLYQKMIDRKKRIKEHNT</sequence>
<comment type="function">
    <text evidence="6">Required for the Mettl1-dependent formation of N(7)-methylguanine at position 46 (m7G46) in tRNA. In the Mettl1-wuho methyltransferase complex, it is required to stabilize and induce conformational changes of the catalytic subunit. Required for binding of nanos mRNA and repression of translation by the mei-P26-bgcn-bam-sxl complex. May cooperate with mei-P26 and nanos to derepress the BMP signaling pathway. May cooperate with mei-P26 to suppress expression of a subset of microRNAs. May cooperate with mei-P26 to regulate bam expression levels in germline cells during gametogenesis. Required to promote mitosis to meiosis transition during gametogenesis. May regulate germline cell division in part by regulating ribosome biogenesis.</text>
</comment>
<comment type="similarity">
    <text evidence="8">Belongs to the WD repeat TRM82 family.</text>
</comment>
<evidence type="ECO:0000256" key="1">
    <source>
        <dbReference type="ARBA" id="ARBA00004123"/>
    </source>
</evidence>
<dbReference type="InterPro" id="IPR011047">
    <property type="entry name" value="Quinoprotein_ADH-like_sf"/>
</dbReference>
<name>A0A5E4NAM3_9HEMI</name>
<dbReference type="OrthoDB" id="371245at2759"/>
<evidence type="ECO:0000256" key="8">
    <source>
        <dbReference type="HAMAP-Rule" id="MF_03056"/>
    </source>
</evidence>
<evidence type="ECO:0000256" key="3">
    <source>
        <dbReference type="ARBA" id="ARBA00022694"/>
    </source>
</evidence>
<comment type="subcellular location">
    <subcellularLocation>
        <location evidence="1 8">Nucleus</location>
    </subcellularLocation>
</comment>
<keyword evidence="5 8" id="KW-0539">Nucleus</keyword>
<dbReference type="PROSITE" id="PS00678">
    <property type="entry name" value="WD_REPEATS_1"/>
    <property type="match status" value="1"/>
</dbReference>
<comment type="function">
    <text evidence="8">Required for the formation of N(7)-methylguanine at position 46 (m7G46) in tRNA. In the complex, it is required to stabilize and induce conformational changes of the catalytic subunit.</text>
</comment>
<dbReference type="PANTHER" id="PTHR16288">
    <property type="entry name" value="WD40 REPEAT PROTEIN 4"/>
    <property type="match status" value="1"/>
</dbReference>
<dbReference type="InterPro" id="IPR028884">
    <property type="entry name" value="Trm82"/>
</dbReference>
<dbReference type="HAMAP" id="MF_03056">
    <property type="entry name" value="TRM82"/>
    <property type="match status" value="1"/>
</dbReference>
<keyword evidence="4 8" id="KW-0677">Repeat</keyword>
<keyword evidence="11" id="KW-1185">Reference proteome</keyword>
<evidence type="ECO:0000256" key="2">
    <source>
        <dbReference type="ARBA" id="ARBA00022574"/>
    </source>
</evidence>